<evidence type="ECO:0000256" key="2">
    <source>
        <dbReference type="SAM" id="SignalP"/>
    </source>
</evidence>
<feature type="region of interest" description="Disordered" evidence="1">
    <location>
        <begin position="32"/>
        <end position="64"/>
    </location>
</feature>
<reference evidence="3" key="1">
    <citation type="submission" date="2021-01" db="EMBL/GenBank/DDBJ databases">
        <authorList>
            <person name="Corre E."/>
            <person name="Pelletier E."/>
            <person name="Niang G."/>
            <person name="Scheremetjew M."/>
            <person name="Finn R."/>
            <person name="Kale V."/>
            <person name="Holt S."/>
            <person name="Cochrane G."/>
            <person name="Meng A."/>
            <person name="Brown T."/>
            <person name="Cohen L."/>
        </authorList>
    </citation>
    <scope>NUCLEOTIDE SEQUENCE</scope>
    <source>
        <strain evidence="3">RCC1130</strain>
    </source>
</reference>
<name>A0A7S0JL78_9EUKA</name>
<evidence type="ECO:0000256" key="1">
    <source>
        <dbReference type="SAM" id="MobiDB-lite"/>
    </source>
</evidence>
<protein>
    <submittedName>
        <fullName evidence="3">Uncharacterized protein</fullName>
    </submittedName>
</protein>
<keyword evidence="2" id="KW-0732">Signal</keyword>
<sequence length="241" mass="25063">MPSRRLAMLSSMLVVATEGAWVRLDPRFRAPVRSSAGSTHRTSTPLAKDDSFNPLAPLFGDSSNRKDANPLARLFGKKEDQAGPLSSGLDSAIAAAPLPFKIAGALLKPLAGAVDKALADAQDDQDDLLRQARSALRAQPHLEATLGPEIQVGSVLSSSSSSMSVNGQVQRQLQLQFQVLGRGSALAVAQGASSAAQPMLLTRLVVEVGGRQVEIPPLGSSPGADSSDPSNAIVDVDVEVL</sequence>
<proteinExistence type="predicted"/>
<organism evidence="3">
    <name type="scientific">Calcidiscus leptoporus</name>
    <dbReference type="NCBI Taxonomy" id="127549"/>
    <lineage>
        <taxon>Eukaryota</taxon>
        <taxon>Haptista</taxon>
        <taxon>Haptophyta</taxon>
        <taxon>Prymnesiophyceae</taxon>
        <taxon>Coccolithales</taxon>
        <taxon>Calcidiscaceae</taxon>
        <taxon>Calcidiscus</taxon>
    </lineage>
</organism>
<feature type="signal peptide" evidence="2">
    <location>
        <begin position="1"/>
        <end position="19"/>
    </location>
</feature>
<feature type="compositionally biased region" description="Low complexity" evidence="1">
    <location>
        <begin position="216"/>
        <end position="230"/>
    </location>
</feature>
<dbReference type="EMBL" id="HBER01058941">
    <property type="protein sequence ID" value="CAD8554149.1"/>
    <property type="molecule type" value="Transcribed_RNA"/>
</dbReference>
<evidence type="ECO:0000313" key="3">
    <source>
        <dbReference type="EMBL" id="CAD8554149.1"/>
    </source>
</evidence>
<dbReference type="AlphaFoldDB" id="A0A7S0JL78"/>
<feature type="chain" id="PRO_5030918436" evidence="2">
    <location>
        <begin position="20"/>
        <end position="241"/>
    </location>
</feature>
<accession>A0A7S0JL78</accession>
<feature type="compositionally biased region" description="Polar residues" evidence="1">
    <location>
        <begin position="35"/>
        <end position="45"/>
    </location>
</feature>
<feature type="region of interest" description="Disordered" evidence="1">
    <location>
        <begin position="216"/>
        <end position="236"/>
    </location>
</feature>
<gene>
    <name evidence="3" type="ORF">CLEP1334_LOCUS29440</name>
</gene>